<gene>
    <name evidence="1" type="ORF">KR50_25100</name>
</gene>
<sequence length="38" mass="4212">MKRRPYQMNTILILGICVAFLAAIFAAGYDSKPGTHKD</sequence>
<proteinExistence type="predicted"/>
<dbReference type="EMBL" id="JXRR01000016">
    <property type="protein sequence ID" value="KIL46813.1"/>
    <property type="molecule type" value="Genomic_DNA"/>
</dbReference>
<accession>A0A0C2VS48</accession>
<evidence type="ECO:0000313" key="2">
    <source>
        <dbReference type="Proteomes" id="UP000031972"/>
    </source>
</evidence>
<protein>
    <submittedName>
        <fullName evidence="1">Uncharacterized protein</fullName>
    </submittedName>
</protein>
<evidence type="ECO:0000313" key="1">
    <source>
        <dbReference type="EMBL" id="KIL46813.1"/>
    </source>
</evidence>
<organism evidence="1 2">
    <name type="scientific">Jeotgalibacillus campisalis</name>
    <dbReference type="NCBI Taxonomy" id="220754"/>
    <lineage>
        <taxon>Bacteria</taxon>
        <taxon>Bacillati</taxon>
        <taxon>Bacillota</taxon>
        <taxon>Bacilli</taxon>
        <taxon>Bacillales</taxon>
        <taxon>Caryophanaceae</taxon>
        <taxon>Jeotgalibacillus</taxon>
    </lineage>
</organism>
<comment type="caution">
    <text evidence="1">The sequence shown here is derived from an EMBL/GenBank/DDBJ whole genome shotgun (WGS) entry which is preliminary data.</text>
</comment>
<reference evidence="1 2" key="1">
    <citation type="submission" date="2015-01" db="EMBL/GenBank/DDBJ databases">
        <title>Jeotgalibacillus campisalis genome sequencing.</title>
        <authorList>
            <person name="Goh K.M."/>
            <person name="Chan K.-G."/>
            <person name="Yaakop A.S."/>
            <person name="Ee R."/>
            <person name="Gan H.M."/>
            <person name="Chan C.S."/>
        </authorList>
    </citation>
    <scope>NUCLEOTIDE SEQUENCE [LARGE SCALE GENOMIC DNA]</scope>
    <source>
        <strain evidence="1 2">SF-57</strain>
    </source>
</reference>
<dbReference type="AlphaFoldDB" id="A0A0C2VS48"/>
<dbReference type="Proteomes" id="UP000031972">
    <property type="component" value="Unassembled WGS sequence"/>
</dbReference>
<name>A0A0C2VS48_9BACL</name>
<keyword evidence="2" id="KW-1185">Reference proteome</keyword>